<reference evidence="2" key="2">
    <citation type="submission" date="2025-09" db="UniProtKB">
        <authorList>
            <consortium name="Ensembl"/>
        </authorList>
    </citation>
    <scope>IDENTIFICATION</scope>
</reference>
<feature type="compositionally biased region" description="Basic and acidic residues" evidence="1">
    <location>
        <begin position="8"/>
        <end position="20"/>
    </location>
</feature>
<evidence type="ECO:0000313" key="3">
    <source>
        <dbReference type="Proteomes" id="UP000472270"/>
    </source>
</evidence>
<proteinExistence type="predicted"/>
<dbReference type="AlphaFoldDB" id="A0A673HYC4"/>
<sequence length="115" mass="13398">MRGSSSYGDRDRDRGRDRGWLKIFNRPRFGSSRVAPPPPKKFGNPGDRLRKKKWDMDQLPKFEKNFYSEHPEVHQMTFSAIAREVCCSKSVISRILHLYNDTNSFKFPKKGCSST</sequence>
<organism evidence="2 3">
    <name type="scientific">Sinocyclocheilus rhinocerous</name>
    <dbReference type="NCBI Taxonomy" id="307959"/>
    <lineage>
        <taxon>Eukaryota</taxon>
        <taxon>Metazoa</taxon>
        <taxon>Chordata</taxon>
        <taxon>Craniata</taxon>
        <taxon>Vertebrata</taxon>
        <taxon>Euteleostomi</taxon>
        <taxon>Actinopterygii</taxon>
        <taxon>Neopterygii</taxon>
        <taxon>Teleostei</taxon>
        <taxon>Ostariophysi</taxon>
        <taxon>Cypriniformes</taxon>
        <taxon>Cyprinidae</taxon>
        <taxon>Cyprininae</taxon>
        <taxon>Sinocyclocheilus</taxon>
    </lineage>
</organism>
<evidence type="ECO:0000256" key="1">
    <source>
        <dbReference type="SAM" id="MobiDB-lite"/>
    </source>
</evidence>
<feature type="region of interest" description="Disordered" evidence="1">
    <location>
        <begin position="1"/>
        <end position="50"/>
    </location>
</feature>
<dbReference type="Proteomes" id="UP000472270">
    <property type="component" value="Unassembled WGS sequence"/>
</dbReference>
<dbReference type="Ensembl" id="ENSSRHT00000033953.1">
    <property type="protein sequence ID" value="ENSSRHP00000032995.1"/>
    <property type="gene ID" value="ENSSRHG00000016966.1"/>
</dbReference>
<reference evidence="2" key="1">
    <citation type="submission" date="2025-08" db="UniProtKB">
        <authorList>
            <consortium name="Ensembl"/>
        </authorList>
    </citation>
    <scope>IDENTIFICATION</scope>
</reference>
<keyword evidence="3" id="KW-1185">Reference proteome</keyword>
<accession>A0A673HYC4</accession>
<protein>
    <submittedName>
        <fullName evidence="2">Uncharacterized protein</fullName>
    </submittedName>
</protein>
<evidence type="ECO:0000313" key="2">
    <source>
        <dbReference type="Ensembl" id="ENSSRHP00000032995.1"/>
    </source>
</evidence>
<name>A0A673HYC4_9TELE</name>